<evidence type="ECO:0000256" key="4">
    <source>
        <dbReference type="ARBA" id="ARBA00022692"/>
    </source>
</evidence>
<evidence type="ECO:0000256" key="5">
    <source>
        <dbReference type="ARBA" id="ARBA00022989"/>
    </source>
</evidence>
<comment type="similarity">
    <text evidence="2">Belongs to the major facilitator superfamily. Folate-biopterin transporter (TC 2.A.71) family.</text>
</comment>
<keyword evidence="5 7" id="KW-1133">Transmembrane helix</keyword>
<dbReference type="Pfam" id="PF03092">
    <property type="entry name" value="BT1"/>
    <property type="match status" value="1"/>
</dbReference>
<keyword evidence="3" id="KW-0813">Transport</keyword>
<protein>
    <submittedName>
        <fullName evidence="8">Uncharacterized protein</fullName>
    </submittedName>
</protein>
<feature type="transmembrane region" description="Helical" evidence="7">
    <location>
        <begin position="180"/>
        <end position="199"/>
    </location>
</feature>
<feature type="non-terminal residue" evidence="8">
    <location>
        <position position="375"/>
    </location>
</feature>
<evidence type="ECO:0000256" key="6">
    <source>
        <dbReference type="ARBA" id="ARBA00023136"/>
    </source>
</evidence>
<evidence type="ECO:0000256" key="3">
    <source>
        <dbReference type="ARBA" id="ARBA00022448"/>
    </source>
</evidence>
<dbReference type="InterPro" id="IPR039309">
    <property type="entry name" value="BT1"/>
</dbReference>
<evidence type="ECO:0000313" key="9">
    <source>
        <dbReference type="Proteomes" id="UP001190700"/>
    </source>
</evidence>
<dbReference type="Proteomes" id="UP001190700">
    <property type="component" value="Unassembled WGS sequence"/>
</dbReference>
<feature type="transmembrane region" description="Helical" evidence="7">
    <location>
        <begin position="251"/>
        <end position="270"/>
    </location>
</feature>
<dbReference type="PANTHER" id="PTHR31585">
    <property type="entry name" value="FOLATE-BIOPTERIN TRANSPORTER 1, CHLOROPLASTIC"/>
    <property type="match status" value="1"/>
</dbReference>
<organism evidence="8 9">
    <name type="scientific">Cymbomonas tetramitiformis</name>
    <dbReference type="NCBI Taxonomy" id="36881"/>
    <lineage>
        <taxon>Eukaryota</taxon>
        <taxon>Viridiplantae</taxon>
        <taxon>Chlorophyta</taxon>
        <taxon>Pyramimonadophyceae</taxon>
        <taxon>Pyramimonadales</taxon>
        <taxon>Pyramimonadaceae</taxon>
        <taxon>Cymbomonas</taxon>
    </lineage>
</organism>
<dbReference type="PANTHER" id="PTHR31585:SF0">
    <property type="entry name" value="FOLATE-BIOPTERIN TRANSPORTER 1, CHLOROPLASTIC"/>
    <property type="match status" value="1"/>
</dbReference>
<accession>A0AAE0BBH7</accession>
<reference evidence="8 9" key="1">
    <citation type="journal article" date="2015" name="Genome Biol. Evol.">
        <title>Comparative Genomics of a Bacterivorous Green Alga Reveals Evolutionary Causalities and Consequences of Phago-Mixotrophic Mode of Nutrition.</title>
        <authorList>
            <person name="Burns J.A."/>
            <person name="Paasch A."/>
            <person name="Narechania A."/>
            <person name="Kim E."/>
        </authorList>
    </citation>
    <scope>NUCLEOTIDE SEQUENCE [LARGE SCALE GENOMIC DNA]</scope>
    <source>
        <strain evidence="8 9">PLY_AMNH</strain>
    </source>
</reference>
<feature type="transmembrane region" description="Helical" evidence="7">
    <location>
        <begin position="142"/>
        <end position="160"/>
    </location>
</feature>
<name>A0AAE0BBH7_9CHLO</name>
<evidence type="ECO:0000313" key="8">
    <source>
        <dbReference type="EMBL" id="KAK3233546.1"/>
    </source>
</evidence>
<keyword evidence="9" id="KW-1185">Reference proteome</keyword>
<feature type="transmembrane region" description="Helical" evidence="7">
    <location>
        <begin position="116"/>
        <end position="135"/>
    </location>
</feature>
<evidence type="ECO:0000256" key="1">
    <source>
        <dbReference type="ARBA" id="ARBA00004141"/>
    </source>
</evidence>
<proteinExistence type="inferred from homology"/>
<feature type="transmembrane region" description="Helical" evidence="7">
    <location>
        <begin position="85"/>
        <end position="104"/>
    </location>
</feature>
<evidence type="ECO:0000256" key="7">
    <source>
        <dbReference type="SAM" id="Phobius"/>
    </source>
</evidence>
<feature type="transmembrane region" description="Helical" evidence="7">
    <location>
        <begin position="206"/>
        <end position="231"/>
    </location>
</feature>
<dbReference type="AlphaFoldDB" id="A0AAE0BBH7"/>
<dbReference type="GO" id="GO:0016020">
    <property type="term" value="C:membrane"/>
    <property type="evidence" value="ECO:0007669"/>
    <property type="project" value="UniProtKB-SubCell"/>
</dbReference>
<gene>
    <name evidence="8" type="ORF">CYMTET_56166</name>
</gene>
<dbReference type="InterPro" id="IPR036259">
    <property type="entry name" value="MFS_trans_sf"/>
</dbReference>
<feature type="transmembrane region" description="Helical" evidence="7">
    <location>
        <begin position="282"/>
        <end position="303"/>
    </location>
</feature>
<evidence type="ECO:0000256" key="2">
    <source>
        <dbReference type="ARBA" id="ARBA00007015"/>
    </source>
</evidence>
<feature type="transmembrane region" description="Helical" evidence="7">
    <location>
        <begin position="345"/>
        <end position="369"/>
    </location>
</feature>
<comment type="subcellular location">
    <subcellularLocation>
        <location evidence="1">Membrane</location>
        <topology evidence="1">Multi-pass membrane protein</topology>
    </subcellularLocation>
</comment>
<dbReference type="SUPFAM" id="SSF103473">
    <property type="entry name" value="MFS general substrate transporter"/>
    <property type="match status" value="1"/>
</dbReference>
<dbReference type="EMBL" id="LGRX02035682">
    <property type="protein sequence ID" value="KAK3233546.1"/>
    <property type="molecule type" value="Genomic_DNA"/>
</dbReference>
<keyword evidence="4 7" id="KW-0812">Transmembrane</keyword>
<sequence>MEGTRGEKSHLVASQSFDVRPNSLEVFQQWISNLLDTFHWKFLFSLSYAQWGIKGFIHGGGEGGLMLAMQSYYYLSQNLPSSTKAHYAAITWSALGLKPLWALVMDLLPVSGRKCTPYMIATTGGAIVVVLLLLTTSPSPQVACAYFFCLVIQMAWSDIATESMYTARMKFASPGCSSDLLTYVWSGISLFTIFGVMIAGPSIDRFGYSACAAIALPVLLGFLLPLLRGWFLEEPQNPADKPENLLTSPHLGYYIMCFVNVLAIFLLDIYAAFGTVKECTTVGLVVLIGLCVSCRLLLPVAIWKPMIYIMLNAAFHVNINAAAEYFFIDPKDVYPEGPNFTATFYVAWMGIVPSVVTLVSAVVLNRYLIQWTYVQ</sequence>
<comment type="caution">
    <text evidence="8">The sequence shown here is derived from an EMBL/GenBank/DDBJ whole genome shotgun (WGS) entry which is preliminary data.</text>
</comment>
<keyword evidence="6 7" id="KW-0472">Membrane</keyword>